<evidence type="ECO:0008006" key="4">
    <source>
        <dbReference type="Google" id="ProtNLM"/>
    </source>
</evidence>
<proteinExistence type="predicted"/>
<evidence type="ECO:0000256" key="1">
    <source>
        <dbReference type="SAM" id="MobiDB-lite"/>
    </source>
</evidence>
<comment type="caution">
    <text evidence="2">The sequence shown here is derived from an EMBL/GenBank/DDBJ whole genome shotgun (WGS) entry which is preliminary data.</text>
</comment>
<dbReference type="InterPro" id="IPR036629">
    <property type="entry name" value="YjbJ_sf"/>
</dbReference>
<evidence type="ECO:0000313" key="3">
    <source>
        <dbReference type="Proteomes" id="UP001257909"/>
    </source>
</evidence>
<evidence type="ECO:0000313" key="2">
    <source>
        <dbReference type="EMBL" id="MDR7119633.1"/>
    </source>
</evidence>
<organism evidence="2 3">
    <name type="scientific">Rheinheimera soli</name>
    <dbReference type="NCBI Taxonomy" id="443616"/>
    <lineage>
        <taxon>Bacteria</taxon>
        <taxon>Pseudomonadati</taxon>
        <taxon>Pseudomonadota</taxon>
        <taxon>Gammaproteobacteria</taxon>
        <taxon>Chromatiales</taxon>
        <taxon>Chromatiaceae</taxon>
        <taxon>Rheinheimera</taxon>
    </lineage>
</organism>
<protein>
    <recommendedName>
        <fullName evidence="4">General stress protein CsbD</fullName>
    </recommendedName>
</protein>
<feature type="compositionally biased region" description="Low complexity" evidence="1">
    <location>
        <begin position="11"/>
        <end position="43"/>
    </location>
</feature>
<reference evidence="2 3" key="1">
    <citation type="submission" date="2023-07" db="EMBL/GenBank/DDBJ databases">
        <title>Sorghum-associated microbial communities from plants grown in Nebraska, USA.</title>
        <authorList>
            <person name="Schachtman D."/>
        </authorList>
    </citation>
    <scope>NUCLEOTIDE SEQUENCE [LARGE SCALE GENOMIC DNA]</scope>
    <source>
        <strain evidence="2 3">4138</strain>
    </source>
</reference>
<dbReference type="Proteomes" id="UP001257909">
    <property type="component" value="Unassembled WGS sequence"/>
</dbReference>
<name>A0ABU1VW75_9GAMM</name>
<accession>A0ABU1VW75</accession>
<feature type="region of interest" description="Disordered" evidence="1">
    <location>
        <begin position="1"/>
        <end position="60"/>
    </location>
</feature>
<dbReference type="RefSeq" id="WP_310274321.1">
    <property type="nucleotide sequence ID" value="NZ_JAVDWR010000001.1"/>
</dbReference>
<feature type="compositionally biased region" description="Polar residues" evidence="1">
    <location>
        <begin position="44"/>
        <end position="53"/>
    </location>
</feature>
<dbReference type="SUPFAM" id="SSF69047">
    <property type="entry name" value="Hypothetical protein YjbJ"/>
    <property type="match status" value="1"/>
</dbReference>
<dbReference type="EMBL" id="JAVDWR010000001">
    <property type="protein sequence ID" value="MDR7119633.1"/>
    <property type="molecule type" value="Genomic_DNA"/>
</dbReference>
<dbReference type="Gene3D" id="1.10.1470.10">
    <property type="entry name" value="YjbJ"/>
    <property type="match status" value="1"/>
</dbReference>
<gene>
    <name evidence="2" type="ORF">J2W69_000548</name>
</gene>
<sequence>MTTSKDKTAKISPIIAGTPITTTTTTKDPKTTKASTAATTQKSQGLTSPQQNKTTDDAWQKRVGAAHKVWSKLSESELKKSAGEPAKLSELVQTRYSISRPDADKQVKNFIDNRG</sequence>
<keyword evidence="3" id="KW-1185">Reference proteome</keyword>